<dbReference type="InterPro" id="IPR036610">
    <property type="entry name" value="PEBP-like_sf"/>
</dbReference>
<gene>
    <name evidence="3" type="ORF">SPARVUS_LOCUS6417841</name>
</gene>
<evidence type="ECO:0000256" key="1">
    <source>
        <dbReference type="ARBA" id="ARBA00007091"/>
    </source>
</evidence>
<evidence type="ECO:0000256" key="2">
    <source>
        <dbReference type="SAM" id="SignalP"/>
    </source>
</evidence>
<feature type="chain" id="PRO_5045551432" description="Phosphatidylethanolamine-binding protein 4" evidence="2">
    <location>
        <begin position="23"/>
        <end position="197"/>
    </location>
</feature>
<dbReference type="PANTHER" id="PTHR11362:SF82">
    <property type="entry name" value="PHOSPHATIDYLETHANOLAMINE-BINDING PROTEIN 4"/>
    <property type="match status" value="1"/>
</dbReference>
<evidence type="ECO:0008006" key="5">
    <source>
        <dbReference type="Google" id="ProtNLM"/>
    </source>
</evidence>
<proteinExistence type="inferred from homology"/>
<keyword evidence="4" id="KW-1185">Reference proteome</keyword>
<dbReference type="PANTHER" id="PTHR11362">
    <property type="entry name" value="PHOSPHATIDYLETHANOLAMINE-BINDING PROTEIN"/>
    <property type="match status" value="1"/>
</dbReference>
<dbReference type="InterPro" id="IPR001858">
    <property type="entry name" value="Phosphatidylethanolamine-bd_CS"/>
</dbReference>
<dbReference type="InterPro" id="IPR035810">
    <property type="entry name" value="PEBP_euk"/>
</dbReference>
<dbReference type="EMBL" id="CATNWA010014057">
    <property type="protein sequence ID" value="CAI9566721.1"/>
    <property type="molecule type" value="Genomic_DNA"/>
</dbReference>
<evidence type="ECO:0000313" key="3">
    <source>
        <dbReference type="EMBL" id="CAI9566721.1"/>
    </source>
</evidence>
<dbReference type="Pfam" id="PF01161">
    <property type="entry name" value="PBP"/>
    <property type="match status" value="1"/>
</dbReference>
<dbReference type="CDD" id="cd00866">
    <property type="entry name" value="PEBP_euk"/>
    <property type="match status" value="1"/>
</dbReference>
<evidence type="ECO:0000313" key="4">
    <source>
        <dbReference type="Proteomes" id="UP001162483"/>
    </source>
</evidence>
<dbReference type="SUPFAM" id="SSF49777">
    <property type="entry name" value="PEBP-like"/>
    <property type="match status" value="1"/>
</dbReference>
<dbReference type="PROSITE" id="PS01220">
    <property type="entry name" value="PBP"/>
    <property type="match status" value="1"/>
</dbReference>
<comment type="similarity">
    <text evidence="1">Belongs to the phosphatidylethanolamine-binding protein family.</text>
</comment>
<accession>A0ABN9D4X5</accession>
<feature type="signal peptide" evidence="2">
    <location>
        <begin position="1"/>
        <end position="22"/>
    </location>
</feature>
<dbReference type="Gene3D" id="3.90.280.10">
    <property type="entry name" value="PEBP-like"/>
    <property type="match status" value="1"/>
</dbReference>
<name>A0ABN9D4X5_9NEOB</name>
<reference evidence="3" key="1">
    <citation type="submission" date="2023-05" db="EMBL/GenBank/DDBJ databases">
        <authorList>
            <person name="Stuckert A."/>
        </authorList>
    </citation>
    <scope>NUCLEOTIDE SEQUENCE</scope>
</reference>
<dbReference type="InterPro" id="IPR008914">
    <property type="entry name" value="PEBP"/>
</dbReference>
<keyword evidence="2" id="KW-0732">Signal</keyword>
<dbReference type="Proteomes" id="UP001162483">
    <property type="component" value="Unassembled WGS sequence"/>
</dbReference>
<organism evidence="3 4">
    <name type="scientific">Staurois parvus</name>
    <dbReference type="NCBI Taxonomy" id="386267"/>
    <lineage>
        <taxon>Eukaryota</taxon>
        <taxon>Metazoa</taxon>
        <taxon>Chordata</taxon>
        <taxon>Craniata</taxon>
        <taxon>Vertebrata</taxon>
        <taxon>Euteleostomi</taxon>
        <taxon>Amphibia</taxon>
        <taxon>Batrachia</taxon>
        <taxon>Anura</taxon>
        <taxon>Neobatrachia</taxon>
        <taxon>Ranoidea</taxon>
        <taxon>Ranidae</taxon>
        <taxon>Staurois</taxon>
    </lineage>
</organism>
<sequence length="197" mass="22548">MLFAFHVFLSLVFFTLLHPVSCDFEPITGDDAKFCQGDLHVIYPSLGDVSCVYVPYCFGNYQCLRKVLGSPWIQYPHAKPKKLYTLIMVDPDAPSRSNPIHRFWRHWLVTDIPSDVLLRGKEVTGTVASPYHPPSPPAHIGYHRYQFLLYVQNLGISPSLNHSDRFLGPWDVYAFAHRCGLKDPVATTQFMTRNPHM</sequence>
<comment type="caution">
    <text evidence="3">The sequence shown here is derived from an EMBL/GenBank/DDBJ whole genome shotgun (WGS) entry which is preliminary data.</text>
</comment>
<protein>
    <recommendedName>
        <fullName evidence="5">Phosphatidylethanolamine-binding protein 4</fullName>
    </recommendedName>
</protein>